<accession>A0A8T1RJF2</accession>
<dbReference type="AlphaFoldDB" id="A0A8T1RJF2"/>
<reference evidence="3" key="1">
    <citation type="submission" date="2020-12" db="EMBL/GenBank/DDBJ databases">
        <title>WGS assembly of Carya illinoinensis cv. Pawnee.</title>
        <authorList>
            <person name="Platts A."/>
            <person name="Shu S."/>
            <person name="Wright S."/>
            <person name="Barry K."/>
            <person name="Edger P."/>
            <person name="Pires J.C."/>
            <person name="Schmutz J."/>
        </authorList>
    </citation>
    <scope>NUCLEOTIDE SEQUENCE</scope>
    <source>
        <tissue evidence="3">Leaf</tissue>
    </source>
</reference>
<evidence type="ECO:0000313" key="3">
    <source>
        <dbReference type="EMBL" id="KAG6667016.1"/>
    </source>
</evidence>
<keyword evidence="4" id="KW-1185">Reference proteome</keyword>
<dbReference type="EMBL" id="CM031809">
    <property type="protein sequence ID" value="KAG6667016.1"/>
    <property type="molecule type" value="Genomic_DNA"/>
</dbReference>
<keyword evidence="2" id="KW-0472">Membrane</keyword>
<evidence type="ECO:0000256" key="2">
    <source>
        <dbReference type="SAM" id="Phobius"/>
    </source>
</evidence>
<protein>
    <submittedName>
        <fullName evidence="3">Uncharacterized protein</fullName>
    </submittedName>
</protein>
<proteinExistence type="predicted"/>
<evidence type="ECO:0000313" key="4">
    <source>
        <dbReference type="Proteomes" id="UP000811609"/>
    </source>
</evidence>
<feature type="compositionally biased region" description="Polar residues" evidence="1">
    <location>
        <begin position="1"/>
        <end position="15"/>
    </location>
</feature>
<feature type="transmembrane region" description="Helical" evidence="2">
    <location>
        <begin position="47"/>
        <end position="66"/>
    </location>
</feature>
<sequence>MSDEISSSLKKTVPNSAGGINRDVDLEAGKDTLQSPRWRSIYLVMEATYYIVAVLALGLEAAQIMFNNNKPMNWVVLGLSVAVG</sequence>
<evidence type="ECO:0000256" key="1">
    <source>
        <dbReference type="SAM" id="MobiDB-lite"/>
    </source>
</evidence>
<keyword evidence="2" id="KW-0812">Transmembrane</keyword>
<keyword evidence="2" id="KW-1133">Transmembrane helix</keyword>
<name>A0A8T1RJF2_CARIL</name>
<gene>
    <name evidence="3" type="ORF">CIPAW_01G071300</name>
</gene>
<organism evidence="3 4">
    <name type="scientific">Carya illinoinensis</name>
    <name type="common">Pecan</name>
    <dbReference type="NCBI Taxonomy" id="32201"/>
    <lineage>
        <taxon>Eukaryota</taxon>
        <taxon>Viridiplantae</taxon>
        <taxon>Streptophyta</taxon>
        <taxon>Embryophyta</taxon>
        <taxon>Tracheophyta</taxon>
        <taxon>Spermatophyta</taxon>
        <taxon>Magnoliopsida</taxon>
        <taxon>eudicotyledons</taxon>
        <taxon>Gunneridae</taxon>
        <taxon>Pentapetalae</taxon>
        <taxon>rosids</taxon>
        <taxon>fabids</taxon>
        <taxon>Fagales</taxon>
        <taxon>Juglandaceae</taxon>
        <taxon>Carya</taxon>
    </lineage>
</organism>
<comment type="caution">
    <text evidence="3">The sequence shown here is derived from an EMBL/GenBank/DDBJ whole genome shotgun (WGS) entry which is preliminary data.</text>
</comment>
<dbReference type="Proteomes" id="UP000811609">
    <property type="component" value="Chromosome 1"/>
</dbReference>
<feature type="region of interest" description="Disordered" evidence="1">
    <location>
        <begin position="1"/>
        <end position="23"/>
    </location>
</feature>